<dbReference type="Pfam" id="PF01397">
    <property type="entry name" value="Terpene_synth"/>
    <property type="match status" value="1"/>
</dbReference>
<dbReference type="AlphaFoldDB" id="A0A5N6ME48"/>
<accession>A0A5N6ME48</accession>
<dbReference type="InterPro" id="IPR050148">
    <property type="entry name" value="Terpene_synthase-like"/>
</dbReference>
<dbReference type="CDD" id="cd00684">
    <property type="entry name" value="Terpene_cyclase_plant_C1"/>
    <property type="match status" value="1"/>
</dbReference>
<dbReference type="Gene3D" id="1.10.600.10">
    <property type="entry name" value="Farnesyl Diphosphate Synthase"/>
    <property type="match status" value="1"/>
</dbReference>
<keyword evidence="9" id="KW-1185">Reference proteome</keyword>
<organism evidence="8 9">
    <name type="scientific">Mikania micrantha</name>
    <name type="common">bitter vine</name>
    <dbReference type="NCBI Taxonomy" id="192012"/>
    <lineage>
        <taxon>Eukaryota</taxon>
        <taxon>Viridiplantae</taxon>
        <taxon>Streptophyta</taxon>
        <taxon>Embryophyta</taxon>
        <taxon>Tracheophyta</taxon>
        <taxon>Spermatophyta</taxon>
        <taxon>Magnoliopsida</taxon>
        <taxon>eudicotyledons</taxon>
        <taxon>Gunneridae</taxon>
        <taxon>Pentapetalae</taxon>
        <taxon>asterids</taxon>
        <taxon>campanulids</taxon>
        <taxon>Asterales</taxon>
        <taxon>Asteraceae</taxon>
        <taxon>Asteroideae</taxon>
        <taxon>Heliantheae alliance</taxon>
        <taxon>Eupatorieae</taxon>
        <taxon>Mikania</taxon>
    </lineage>
</organism>
<dbReference type="SUPFAM" id="SSF48576">
    <property type="entry name" value="Terpenoid synthases"/>
    <property type="match status" value="1"/>
</dbReference>
<protein>
    <submittedName>
        <fullName evidence="8">Uncharacterized protein</fullName>
    </submittedName>
</protein>
<dbReference type="PANTHER" id="PTHR31225:SF196">
    <property type="entry name" value="TERPENOID CYCLASES_PROTEIN PRENYLTRANSFERASE ALPHA-ALPHA TOROID-RELATED"/>
    <property type="match status" value="1"/>
</dbReference>
<dbReference type="Proteomes" id="UP000326396">
    <property type="component" value="Linkage Group LG6"/>
</dbReference>
<dbReference type="GO" id="GO:0010333">
    <property type="term" value="F:terpene synthase activity"/>
    <property type="evidence" value="ECO:0007669"/>
    <property type="project" value="InterPro"/>
</dbReference>
<feature type="region of interest" description="Disordered" evidence="5">
    <location>
        <begin position="1"/>
        <end position="31"/>
    </location>
</feature>
<feature type="domain" description="Terpene synthase metal-binding" evidence="7">
    <location>
        <begin position="279"/>
        <end position="510"/>
    </location>
</feature>
<dbReference type="InterPro" id="IPR034741">
    <property type="entry name" value="Terpene_cyclase-like_1_C"/>
</dbReference>
<evidence type="ECO:0000256" key="4">
    <source>
        <dbReference type="ARBA" id="ARBA00023239"/>
    </source>
</evidence>
<feature type="domain" description="Terpene synthase N-terminal" evidence="6">
    <location>
        <begin position="51"/>
        <end position="217"/>
    </location>
</feature>
<keyword evidence="2" id="KW-0479">Metal-binding</keyword>
<dbReference type="SUPFAM" id="SSF48239">
    <property type="entry name" value="Terpenoid cyclases/Protein prenyltransferases"/>
    <property type="match status" value="1"/>
</dbReference>
<dbReference type="GO" id="GO:0046246">
    <property type="term" value="P:terpene biosynthetic process"/>
    <property type="evidence" value="ECO:0007669"/>
    <property type="project" value="UniProtKB-ARBA"/>
</dbReference>
<dbReference type="InterPro" id="IPR044814">
    <property type="entry name" value="Terpene_cyclase_plant_C1"/>
</dbReference>
<dbReference type="InterPro" id="IPR008949">
    <property type="entry name" value="Isoprenoid_synthase_dom_sf"/>
</dbReference>
<evidence type="ECO:0000256" key="1">
    <source>
        <dbReference type="ARBA" id="ARBA00001946"/>
    </source>
</evidence>
<evidence type="ECO:0000313" key="9">
    <source>
        <dbReference type="Proteomes" id="UP000326396"/>
    </source>
</evidence>
<evidence type="ECO:0000313" key="8">
    <source>
        <dbReference type="EMBL" id="KAD3338018.1"/>
    </source>
</evidence>
<sequence length="673" mass="78764">MKISTYSTAPPVAYRDEGPNKASRTATKSGGILDILHASRTAESPQPLRRQEDQSTVEKIIESLKEEIRKEIGAALDDETKHVDLSKLVNDIQRLGIAYCFKQEIEQALQHIYTTYGDNWNHGYDFLWFRLLRQQGFYVSCDIFDKYKDNMGSFKESLTSDVEGMLELYEATYMRVRGEVVLDDALVFTKIELQKVTKDPPSWNCALSLSKHIEEALEGPIRKRLPRLDSLRYIPFYEQQDSHNISLLRLAKLEFNRLQSLHKKELSQLSKWWKAFDPPKNIHNTRDRLVELYFWILGVYFDPQYSCSRIFLTKVITLTSTFDDTYDVYGTYEELKIFTDAIQRWTITCIDALPDYMKLTYKILMDCYGEMEEIMASEGKAYQVGYAKETMKEILRYYMIEARWLHEGYAPTLEEHESVSLITAVYKMLATACFVSMGETAIEEAFKWALSFPPLIKASCVISRIMDDVIGHKTRKHVISTVECYMMEHGVKEEYVYDLYKQRVEDAWKDINYELLTCKDVPMDLKTRVLNLSRLLRQIRDFGSHRQQRIQNEARRLGDNSSSEISDEYDVMKHALGERRGHIRGVGRVVKSVPAEMSSSYSPQSQGWQQNWEQQMREQVQQEVQAQMNENFNKMQADFARQFEEMRQSFQQQKDSQNEEEEEEEEEEASESD</sequence>
<dbReference type="PANTHER" id="PTHR31225">
    <property type="entry name" value="OS04G0344100 PROTEIN-RELATED"/>
    <property type="match status" value="1"/>
</dbReference>
<dbReference type="GO" id="GO:0000287">
    <property type="term" value="F:magnesium ion binding"/>
    <property type="evidence" value="ECO:0007669"/>
    <property type="project" value="InterPro"/>
</dbReference>
<evidence type="ECO:0000259" key="7">
    <source>
        <dbReference type="Pfam" id="PF03936"/>
    </source>
</evidence>
<feature type="region of interest" description="Disordered" evidence="5">
    <location>
        <begin position="640"/>
        <end position="673"/>
    </location>
</feature>
<dbReference type="InterPro" id="IPR005630">
    <property type="entry name" value="Terpene_synthase_metal-bd"/>
</dbReference>
<keyword evidence="3" id="KW-0460">Magnesium</keyword>
<comment type="caution">
    <text evidence="8">The sequence shown here is derived from an EMBL/GenBank/DDBJ whole genome shotgun (WGS) entry which is preliminary data.</text>
</comment>
<gene>
    <name evidence="8" type="ORF">E3N88_33539</name>
</gene>
<dbReference type="GO" id="GO:0016102">
    <property type="term" value="P:diterpenoid biosynthetic process"/>
    <property type="evidence" value="ECO:0007669"/>
    <property type="project" value="InterPro"/>
</dbReference>
<keyword evidence="4" id="KW-0456">Lyase</keyword>
<evidence type="ECO:0000256" key="5">
    <source>
        <dbReference type="SAM" id="MobiDB-lite"/>
    </source>
</evidence>
<feature type="compositionally biased region" description="Acidic residues" evidence="5">
    <location>
        <begin position="658"/>
        <end position="673"/>
    </location>
</feature>
<dbReference type="SFLD" id="SFLDS00005">
    <property type="entry name" value="Isoprenoid_Synthase_Type_I"/>
    <property type="match status" value="1"/>
</dbReference>
<dbReference type="InterPro" id="IPR008930">
    <property type="entry name" value="Terpenoid_cyclase/PrenylTrfase"/>
</dbReference>
<dbReference type="InterPro" id="IPR001906">
    <property type="entry name" value="Terpene_synth_N"/>
</dbReference>
<dbReference type="SFLD" id="SFLDG01019">
    <property type="entry name" value="Terpene_Cyclase_Like_1_C_Termi"/>
    <property type="match status" value="1"/>
</dbReference>
<dbReference type="InterPro" id="IPR036965">
    <property type="entry name" value="Terpene_synth_N_sf"/>
</dbReference>
<comment type="cofactor">
    <cofactor evidence="1">
        <name>Mg(2+)</name>
        <dbReference type="ChEBI" id="CHEBI:18420"/>
    </cofactor>
</comment>
<reference evidence="8 9" key="1">
    <citation type="submission" date="2019-05" db="EMBL/GenBank/DDBJ databases">
        <title>Mikania micrantha, genome provides insights into the molecular mechanism of rapid growth.</title>
        <authorList>
            <person name="Liu B."/>
        </authorList>
    </citation>
    <scope>NUCLEOTIDE SEQUENCE [LARGE SCALE GENOMIC DNA]</scope>
    <source>
        <strain evidence="8">NLD-2019</strain>
        <tissue evidence="8">Leaf</tissue>
    </source>
</reference>
<dbReference type="Gene3D" id="1.50.10.130">
    <property type="entry name" value="Terpene synthase, N-terminal domain"/>
    <property type="match status" value="1"/>
</dbReference>
<dbReference type="EMBL" id="SZYD01000016">
    <property type="protein sequence ID" value="KAD3338018.1"/>
    <property type="molecule type" value="Genomic_DNA"/>
</dbReference>
<name>A0A5N6ME48_9ASTR</name>
<dbReference type="Pfam" id="PF03936">
    <property type="entry name" value="Terpene_synth_C"/>
    <property type="match status" value="1"/>
</dbReference>
<dbReference type="OrthoDB" id="1877784at2759"/>
<evidence type="ECO:0000256" key="3">
    <source>
        <dbReference type="ARBA" id="ARBA00022842"/>
    </source>
</evidence>
<proteinExistence type="predicted"/>
<dbReference type="FunFam" id="1.10.600.10:FF:000007">
    <property type="entry name" value="Isoprene synthase, chloroplastic"/>
    <property type="match status" value="1"/>
</dbReference>
<evidence type="ECO:0000259" key="6">
    <source>
        <dbReference type="Pfam" id="PF01397"/>
    </source>
</evidence>
<evidence type="ECO:0000256" key="2">
    <source>
        <dbReference type="ARBA" id="ARBA00022723"/>
    </source>
</evidence>